<protein>
    <submittedName>
        <fullName evidence="1">Predicted protein</fullName>
    </submittedName>
</protein>
<evidence type="ECO:0000313" key="1">
    <source>
        <dbReference type="EMBL" id="EDQ98399.1"/>
    </source>
</evidence>
<organism evidence="2">
    <name type="scientific">Laccaria bicolor (strain S238N-H82 / ATCC MYA-4686)</name>
    <name type="common">Bicoloured deceiver</name>
    <name type="synonym">Laccaria laccata var. bicolor</name>
    <dbReference type="NCBI Taxonomy" id="486041"/>
    <lineage>
        <taxon>Eukaryota</taxon>
        <taxon>Fungi</taxon>
        <taxon>Dikarya</taxon>
        <taxon>Basidiomycota</taxon>
        <taxon>Agaricomycotina</taxon>
        <taxon>Agaricomycetes</taxon>
        <taxon>Agaricomycetidae</taxon>
        <taxon>Agaricales</taxon>
        <taxon>Agaricineae</taxon>
        <taxon>Hydnangiaceae</taxon>
        <taxon>Laccaria</taxon>
    </lineage>
</organism>
<gene>
    <name evidence="1" type="ORF">LACBIDRAFT_302687</name>
</gene>
<sequence length="49" mass="5665">MHSLLVIQTTFSFNIHALVFSHSFSCARESDLTGRTRRKIGMRKPSKRD</sequence>
<dbReference type="KEGG" id="lbc:LACBIDRAFT_302687"/>
<accession>B0E429</accession>
<keyword evidence="2" id="KW-1185">Reference proteome</keyword>
<evidence type="ECO:0000313" key="2">
    <source>
        <dbReference type="Proteomes" id="UP000001194"/>
    </source>
</evidence>
<dbReference type="RefSeq" id="XP_001890947.1">
    <property type="nucleotide sequence ID" value="XM_001890912.1"/>
</dbReference>
<dbReference type="InParanoid" id="B0E429"/>
<dbReference type="HOGENOM" id="CLU_3143345_0_0_1"/>
<proteinExistence type="predicted"/>
<dbReference type="EMBL" id="DS547300">
    <property type="protein sequence ID" value="EDQ98399.1"/>
    <property type="molecule type" value="Genomic_DNA"/>
</dbReference>
<dbReference type="AlphaFoldDB" id="B0E429"/>
<dbReference type="Proteomes" id="UP000001194">
    <property type="component" value="Unassembled WGS sequence"/>
</dbReference>
<name>B0E429_LACBS</name>
<reference evidence="1 2" key="1">
    <citation type="journal article" date="2008" name="Nature">
        <title>The genome of Laccaria bicolor provides insights into mycorrhizal symbiosis.</title>
        <authorList>
            <person name="Martin F."/>
            <person name="Aerts A."/>
            <person name="Ahren D."/>
            <person name="Brun A."/>
            <person name="Danchin E.G.J."/>
            <person name="Duchaussoy F."/>
            <person name="Gibon J."/>
            <person name="Kohler A."/>
            <person name="Lindquist E."/>
            <person name="Pereda V."/>
            <person name="Salamov A."/>
            <person name="Shapiro H.J."/>
            <person name="Wuyts J."/>
            <person name="Blaudez D."/>
            <person name="Buee M."/>
            <person name="Brokstein P."/>
            <person name="Canbaeck B."/>
            <person name="Cohen D."/>
            <person name="Courty P.E."/>
            <person name="Coutinho P.M."/>
            <person name="Delaruelle C."/>
            <person name="Detter J.C."/>
            <person name="Deveau A."/>
            <person name="DiFazio S."/>
            <person name="Duplessis S."/>
            <person name="Fraissinet-Tachet L."/>
            <person name="Lucic E."/>
            <person name="Frey-Klett P."/>
            <person name="Fourrey C."/>
            <person name="Feussner I."/>
            <person name="Gay G."/>
            <person name="Grimwood J."/>
            <person name="Hoegger P.J."/>
            <person name="Jain P."/>
            <person name="Kilaru S."/>
            <person name="Labbe J."/>
            <person name="Lin Y.C."/>
            <person name="Legue V."/>
            <person name="Le Tacon F."/>
            <person name="Marmeisse R."/>
            <person name="Melayah D."/>
            <person name="Montanini B."/>
            <person name="Muratet M."/>
            <person name="Nehls U."/>
            <person name="Niculita-Hirzel H."/>
            <person name="Oudot-Le Secq M.P."/>
            <person name="Peter M."/>
            <person name="Quesneville H."/>
            <person name="Rajashekar B."/>
            <person name="Reich M."/>
            <person name="Rouhier N."/>
            <person name="Schmutz J."/>
            <person name="Yin T."/>
            <person name="Chalot M."/>
            <person name="Henrissat B."/>
            <person name="Kuees U."/>
            <person name="Lucas S."/>
            <person name="Van de Peer Y."/>
            <person name="Podila G.K."/>
            <person name="Polle A."/>
            <person name="Pukkila P.J."/>
            <person name="Richardson P.M."/>
            <person name="Rouze P."/>
            <person name="Sanders I.R."/>
            <person name="Stajich J.E."/>
            <person name="Tunlid A."/>
            <person name="Tuskan G."/>
            <person name="Grigoriev I.V."/>
        </authorList>
    </citation>
    <scope>NUCLEOTIDE SEQUENCE [LARGE SCALE GENOMIC DNA]</scope>
    <source>
        <strain evidence="2">S238N-H82 / ATCC MYA-4686</strain>
    </source>
</reference>
<dbReference type="GeneID" id="6086604"/>